<dbReference type="EMBL" id="FQWX01000008">
    <property type="protein sequence ID" value="SHG82690.1"/>
    <property type="molecule type" value="Genomic_DNA"/>
</dbReference>
<reference evidence="2" key="1">
    <citation type="submission" date="2016-11" db="EMBL/GenBank/DDBJ databases">
        <authorList>
            <person name="Varghese N."/>
            <person name="Submissions S."/>
        </authorList>
    </citation>
    <scope>NUCLEOTIDE SEQUENCE [LARGE SCALE GENOMIC DNA]</scope>
    <source>
        <strain evidence="2">DSM 2635</strain>
    </source>
</reference>
<protein>
    <submittedName>
        <fullName evidence="1">PAS fold-containing protein</fullName>
    </submittedName>
</protein>
<dbReference type="SUPFAM" id="SSF55785">
    <property type="entry name" value="PYP-like sensor domain (PAS domain)"/>
    <property type="match status" value="1"/>
</dbReference>
<dbReference type="STRING" id="1121321.SAMN04488530_10879"/>
<keyword evidence="2" id="KW-1185">Reference proteome</keyword>
<gene>
    <name evidence="1" type="ORF">SAMN04488530_10879</name>
</gene>
<sequence length="96" mass="11164">MDECLVKMDGDCKDVLIGLINIELNDNLTVIKANSIYYNLVGYTQDEFKDDFNSSLLKITYYKDKDKLVHKLLYNSKEESYINIEFRVVKKNGDLA</sequence>
<dbReference type="InterPro" id="IPR035965">
    <property type="entry name" value="PAS-like_dom_sf"/>
</dbReference>
<accession>A0A1M5MZE7</accession>
<proteinExistence type="predicted"/>
<dbReference type="Proteomes" id="UP000243255">
    <property type="component" value="Unassembled WGS sequence"/>
</dbReference>
<name>A0A1M5MZE7_9FIRM</name>
<dbReference type="RefSeq" id="WP_207647849.1">
    <property type="nucleotide sequence ID" value="NZ_FQWX01000008.1"/>
</dbReference>
<evidence type="ECO:0000313" key="1">
    <source>
        <dbReference type="EMBL" id="SHG82690.1"/>
    </source>
</evidence>
<dbReference type="AlphaFoldDB" id="A0A1M5MZE7"/>
<dbReference type="Gene3D" id="3.30.450.20">
    <property type="entry name" value="PAS domain"/>
    <property type="match status" value="1"/>
</dbReference>
<evidence type="ECO:0000313" key="2">
    <source>
        <dbReference type="Proteomes" id="UP000243255"/>
    </source>
</evidence>
<organism evidence="1 2">
    <name type="scientific">Asaccharospora irregularis DSM 2635</name>
    <dbReference type="NCBI Taxonomy" id="1121321"/>
    <lineage>
        <taxon>Bacteria</taxon>
        <taxon>Bacillati</taxon>
        <taxon>Bacillota</taxon>
        <taxon>Clostridia</taxon>
        <taxon>Peptostreptococcales</taxon>
        <taxon>Peptostreptococcaceae</taxon>
        <taxon>Asaccharospora</taxon>
    </lineage>
</organism>